<evidence type="ECO:0008006" key="3">
    <source>
        <dbReference type="Google" id="ProtNLM"/>
    </source>
</evidence>
<name>A0A6N8JJ30_9BACT</name>
<dbReference type="Proteomes" id="UP000468388">
    <property type="component" value="Unassembled WGS sequence"/>
</dbReference>
<dbReference type="PRINTS" id="PR00743">
    <property type="entry name" value="GLHYDRLASE36"/>
</dbReference>
<dbReference type="EMBL" id="WRXO01000011">
    <property type="protein sequence ID" value="MVT44366.1"/>
    <property type="molecule type" value="Genomic_DNA"/>
</dbReference>
<dbReference type="RefSeq" id="WP_157303163.1">
    <property type="nucleotide sequence ID" value="NZ_BAAAZB010000036.1"/>
</dbReference>
<accession>A0A6N8JJ30</accession>
<proteinExistence type="predicted"/>
<evidence type="ECO:0000313" key="1">
    <source>
        <dbReference type="EMBL" id="MVT44366.1"/>
    </source>
</evidence>
<dbReference type="Gene3D" id="3.20.20.70">
    <property type="entry name" value="Aldolase class I"/>
    <property type="match status" value="1"/>
</dbReference>
<comment type="caution">
    <text evidence="1">The sequence shown here is derived from an EMBL/GenBank/DDBJ whole genome shotgun (WGS) entry which is preliminary data.</text>
</comment>
<dbReference type="GO" id="GO:0004557">
    <property type="term" value="F:alpha-galactosidase activity"/>
    <property type="evidence" value="ECO:0007669"/>
    <property type="project" value="InterPro"/>
</dbReference>
<evidence type="ECO:0000313" key="2">
    <source>
        <dbReference type="Proteomes" id="UP000468388"/>
    </source>
</evidence>
<dbReference type="InterPro" id="IPR002252">
    <property type="entry name" value="Glyco_hydro_36"/>
</dbReference>
<gene>
    <name evidence="1" type="ORF">GO495_27480</name>
</gene>
<dbReference type="SUPFAM" id="SSF51445">
    <property type="entry name" value="(Trans)glycosidases"/>
    <property type="match status" value="1"/>
</dbReference>
<keyword evidence="2" id="KW-1185">Reference proteome</keyword>
<dbReference type="AlphaFoldDB" id="A0A6N8JJ30"/>
<dbReference type="InterPro" id="IPR017853">
    <property type="entry name" value="GH"/>
</dbReference>
<dbReference type="OrthoDB" id="9758822at2"/>
<dbReference type="Pfam" id="PF02065">
    <property type="entry name" value="Melibiase"/>
    <property type="match status" value="1"/>
</dbReference>
<reference evidence="1 2" key="1">
    <citation type="submission" date="2019-12" db="EMBL/GenBank/DDBJ databases">
        <title>The draft genomic sequence of strain Chitinophaga oryziterrae JCM 16595.</title>
        <authorList>
            <person name="Zhang X."/>
        </authorList>
    </citation>
    <scope>NUCLEOTIDE SEQUENCE [LARGE SCALE GENOMIC DNA]</scope>
    <source>
        <strain evidence="1 2">JCM 16595</strain>
    </source>
</reference>
<organism evidence="1 2">
    <name type="scientific">Chitinophaga oryziterrae</name>
    <dbReference type="NCBI Taxonomy" id="1031224"/>
    <lineage>
        <taxon>Bacteria</taxon>
        <taxon>Pseudomonadati</taxon>
        <taxon>Bacteroidota</taxon>
        <taxon>Chitinophagia</taxon>
        <taxon>Chitinophagales</taxon>
        <taxon>Chitinophagaceae</taxon>
        <taxon>Chitinophaga</taxon>
    </lineage>
</organism>
<dbReference type="GO" id="GO:0016052">
    <property type="term" value="P:carbohydrate catabolic process"/>
    <property type="evidence" value="ECO:0007669"/>
    <property type="project" value="InterPro"/>
</dbReference>
<dbReference type="InterPro" id="IPR013785">
    <property type="entry name" value="Aldolase_TIM"/>
</dbReference>
<protein>
    <recommendedName>
        <fullName evidence="3">Alpha-galactosidase</fullName>
    </recommendedName>
</protein>
<sequence>MLKQLAIVFFHTVMHTRQGAKTDFHRGSRLQLLLSVNGKSKLLQSYLGVLDNMLTANPGIAYIKWDCNRMITNGYSPYLKDNQSALYIEYTRSLYQVLKRLRAKYPHLPIMLCSGGGGRVDYGALPYFTEFWPSDSVICRIVTGKHRINLPGVYRNRQLHCCAMTVHIKKYISVVR</sequence>